<dbReference type="Gene3D" id="3.40.50.1580">
    <property type="entry name" value="Nucleoside phosphorylase domain"/>
    <property type="match status" value="1"/>
</dbReference>
<dbReference type="PANTHER" id="PTHR46082:SF11">
    <property type="entry name" value="AAA+ ATPASE DOMAIN-CONTAINING PROTEIN-RELATED"/>
    <property type="match status" value="1"/>
</dbReference>
<evidence type="ECO:0000313" key="3">
    <source>
        <dbReference type="Proteomes" id="UP001358417"/>
    </source>
</evidence>
<dbReference type="GO" id="GO:0009116">
    <property type="term" value="P:nucleoside metabolic process"/>
    <property type="evidence" value="ECO:0007669"/>
    <property type="project" value="InterPro"/>
</dbReference>
<organism evidence="2 3">
    <name type="scientific">Exophiala bonariae</name>
    <dbReference type="NCBI Taxonomy" id="1690606"/>
    <lineage>
        <taxon>Eukaryota</taxon>
        <taxon>Fungi</taxon>
        <taxon>Dikarya</taxon>
        <taxon>Ascomycota</taxon>
        <taxon>Pezizomycotina</taxon>
        <taxon>Eurotiomycetes</taxon>
        <taxon>Chaetothyriomycetidae</taxon>
        <taxon>Chaetothyriales</taxon>
        <taxon>Herpotrichiellaceae</taxon>
        <taxon>Exophiala</taxon>
    </lineage>
</organism>
<dbReference type="InterPro" id="IPR053137">
    <property type="entry name" value="NLR-like"/>
</dbReference>
<sequence>MSAHDYHVGWIAALPLEGAAAMDMFDEMHEHILQGAQDDNNYILGRIGAHNVVVTILPYMGAVPAAVVAAQMRNSFPSLRFVLLVGIGGGAPTESHDIRLGDVVVSRPTGSYGGVIQYDYGKTLHDGRFKITGSLNRPSATLLNATSSLEARHRRRGASQISAILEEVSRNDKNRYKVCHPPHNSFDLLFEPSYAHTPPTARTCDECDQYRLVLNRPFRTTSQPVIHYGLIASANQVMRDALTRDRLSAELDVLCFEMEAAGLMNYFECLVIRGICDYSDSHKNKNWQEYAAATAAAYAKELLTIITPTPSFQANMVHRTSDLGMADGVQINPALSQSQPPHPLAGSVAAMFKSRALDATYAPGPRVTQVAAQSGKGVRSWA</sequence>
<dbReference type="PANTHER" id="PTHR46082">
    <property type="entry name" value="ATP/GTP-BINDING PROTEIN-RELATED"/>
    <property type="match status" value="1"/>
</dbReference>
<dbReference type="RefSeq" id="XP_064706260.1">
    <property type="nucleotide sequence ID" value="XM_064846035.1"/>
</dbReference>
<dbReference type="Proteomes" id="UP001358417">
    <property type="component" value="Unassembled WGS sequence"/>
</dbReference>
<gene>
    <name evidence="2" type="ORF">LTR84_002425</name>
</gene>
<evidence type="ECO:0000313" key="2">
    <source>
        <dbReference type="EMBL" id="KAK5052560.1"/>
    </source>
</evidence>
<dbReference type="Pfam" id="PF01048">
    <property type="entry name" value="PNP_UDP_1"/>
    <property type="match status" value="1"/>
</dbReference>
<dbReference type="GO" id="GO:0003824">
    <property type="term" value="F:catalytic activity"/>
    <property type="evidence" value="ECO:0007669"/>
    <property type="project" value="InterPro"/>
</dbReference>
<comment type="caution">
    <text evidence="2">The sequence shown here is derived from an EMBL/GenBank/DDBJ whole genome shotgun (WGS) entry which is preliminary data.</text>
</comment>
<proteinExistence type="predicted"/>
<keyword evidence="3" id="KW-1185">Reference proteome</keyword>
<dbReference type="InterPro" id="IPR000845">
    <property type="entry name" value="Nucleoside_phosphorylase_d"/>
</dbReference>
<name>A0AAV9NAF9_9EURO</name>
<reference evidence="2 3" key="1">
    <citation type="submission" date="2023-08" db="EMBL/GenBank/DDBJ databases">
        <title>Black Yeasts Isolated from many extreme environments.</title>
        <authorList>
            <person name="Coleine C."/>
            <person name="Stajich J.E."/>
            <person name="Selbmann L."/>
        </authorList>
    </citation>
    <scope>NUCLEOTIDE SEQUENCE [LARGE SCALE GENOMIC DNA]</scope>
    <source>
        <strain evidence="2 3">CCFEE 5792</strain>
    </source>
</reference>
<dbReference type="EMBL" id="JAVRRD010000013">
    <property type="protein sequence ID" value="KAK5052560.1"/>
    <property type="molecule type" value="Genomic_DNA"/>
</dbReference>
<dbReference type="AlphaFoldDB" id="A0AAV9NAF9"/>
<dbReference type="SUPFAM" id="SSF53167">
    <property type="entry name" value="Purine and uridine phosphorylases"/>
    <property type="match status" value="1"/>
</dbReference>
<feature type="domain" description="Nucleoside phosphorylase" evidence="1">
    <location>
        <begin position="39"/>
        <end position="302"/>
    </location>
</feature>
<protein>
    <recommendedName>
        <fullName evidence="1">Nucleoside phosphorylase domain-containing protein</fullName>
    </recommendedName>
</protein>
<accession>A0AAV9NAF9</accession>
<evidence type="ECO:0000259" key="1">
    <source>
        <dbReference type="Pfam" id="PF01048"/>
    </source>
</evidence>
<dbReference type="GeneID" id="89970633"/>
<dbReference type="InterPro" id="IPR035994">
    <property type="entry name" value="Nucleoside_phosphorylase_sf"/>
</dbReference>